<keyword evidence="2" id="KW-1185">Reference proteome</keyword>
<dbReference type="OrthoDB" id="7866935at2"/>
<dbReference type="AlphaFoldDB" id="A0A7W6M7Y4"/>
<protein>
    <submittedName>
        <fullName evidence="1">Uncharacterized protein</fullName>
    </submittedName>
</protein>
<dbReference type="RefSeq" id="WP_025057446.1">
    <property type="nucleotide sequence ID" value="NZ_JACIFU010000002.1"/>
</dbReference>
<dbReference type="Proteomes" id="UP000565745">
    <property type="component" value="Unassembled WGS sequence"/>
</dbReference>
<gene>
    <name evidence="1" type="ORF">GGR93_001506</name>
</gene>
<organism evidence="1 2">
    <name type="scientific">Sulfitobacter noctilucicola</name>
    <dbReference type="NCBI Taxonomy" id="1342301"/>
    <lineage>
        <taxon>Bacteria</taxon>
        <taxon>Pseudomonadati</taxon>
        <taxon>Pseudomonadota</taxon>
        <taxon>Alphaproteobacteria</taxon>
        <taxon>Rhodobacterales</taxon>
        <taxon>Roseobacteraceae</taxon>
        <taxon>Sulfitobacter</taxon>
    </lineage>
</organism>
<name>A0A7W6M7Y4_9RHOB</name>
<evidence type="ECO:0000313" key="2">
    <source>
        <dbReference type="Proteomes" id="UP000565745"/>
    </source>
</evidence>
<comment type="caution">
    <text evidence="1">The sequence shown here is derived from an EMBL/GenBank/DDBJ whole genome shotgun (WGS) entry which is preliminary data.</text>
</comment>
<dbReference type="EMBL" id="JACIFU010000002">
    <property type="protein sequence ID" value="MBB4173733.1"/>
    <property type="molecule type" value="Genomic_DNA"/>
</dbReference>
<sequence>MTSYVEKVLVAAVLSLIVLTGPLAALTSSPATQDSSLMLVIGRDASAIVRQAGGQVVGPVTAPLAVFATGDGTLLHNLTLSGAWRVLDARRFAFLCS</sequence>
<reference evidence="1 2" key="1">
    <citation type="submission" date="2020-08" db="EMBL/GenBank/DDBJ databases">
        <title>Genomic Encyclopedia of Type Strains, Phase IV (KMG-IV): sequencing the most valuable type-strain genomes for metagenomic binning, comparative biology and taxonomic classification.</title>
        <authorList>
            <person name="Goeker M."/>
        </authorList>
    </citation>
    <scope>NUCLEOTIDE SEQUENCE [LARGE SCALE GENOMIC DNA]</scope>
    <source>
        <strain evidence="1 2">DSM 101015</strain>
    </source>
</reference>
<evidence type="ECO:0000313" key="1">
    <source>
        <dbReference type="EMBL" id="MBB4173733.1"/>
    </source>
</evidence>
<accession>A0A7W6M7Y4</accession>
<proteinExistence type="predicted"/>